<feature type="domain" description="TubC N-terminal docking" evidence="1">
    <location>
        <begin position="5"/>
        <end position="53"/>
    </location>
</feature>
<dbReference type="EMBL" id="CP115165">
    <property type="protein sequence ID" value="WDA57371.1"/>
    <property type="molecule type" value="Genomic_DNA"/>
</dbReference>
<organism evidence="2 3">
    <name type="scientific">Deinococcus aquaticus</name>
    <dbReference type="NCBI Taxonomy" id="328692"/>
    <lineage>
        <taxon>Bacteria</taxon>
        <taxon>Thermotogati</taxon>
        <taxon>Deinococcota</taxon>
        <taxon>Deinococci</taxon>
        <taxon>Deinococcales</taxon>
        <taxon>Deinococcaceae</taxon>
        <taxon>Deinococcus</taxon>
    </lineage>
</organism>
<accession>A0ABY7V070</accession>
<gene>
    <name evidence="2" type="ORF">M8445_08275</name>
</gene>
<evidence type="ECO:0000313" key="3">
    <source>
        <dbReference type="Proteomes" id="UP001217044"/>
    </source>
</evidence>
<protein>
    <recommendedName>
        <fullName evidence="1">TubC N-terminal docking domain-containing protein</fullName>
    </recommendedName>
</protein>
<dbReference type="RefSeq" id="WP_273987280.1">
    <property type="nucleotide sequence ID" value="NZ_BAABQT010000007.1"/>
</dbReference>
<proteinExistence type="predicted"/>
<keyword evidence="3" id="KW-1185">Reference proteome</keyword>
<dbReference type="Gene3D" id="1.10.10.1830">
    <property type="entry name" value="Non-ribosomal peptide synthase, adenylation domain"/>
    <property type="match status" value="1"/>
</dbReference>
<dbReference type="InterPro" id="IPR044894">
    <property type="entry name" value="TubC_N_sf"/>
</dbReference>
<dbReference type="InterPro" id="IPR041464">
    <property type="entry name" value="TubC_N"/>
</dbReference>
<sequence>MVSPDLLQELAARGVRLEVEGGRLIARAPDGAVTPELSAQIRAHKADLIAALQPSRGTLAPLPEALVRLIRAAVGNHLNFPAPLPGGLVSNLGEYVLATAAMYAAGVEPERQIQALWEARGAWAA</sequence>
<dbReference type="Proteomes" id="UP001217044">
    <property type="component" value="Chromosome"/>
</dbReference>
<evidence type="ECO:0000259" key="1">
    <source>
        <dbReference type="Pfam" id="PF18563"/>
    </source>
</evidence>
<name>A0ABY7V070_9DEIO</name>
<evidence type="ECO:0000313" key="2">
    <source>
        <dbReference type="EMBL" id="WDA57371.1"/>
    </source>
</evidence>
<reference evidence="2 3" key="1">
    <citation type="submission" date="2022-12" db="EMBL/GenBank/DDBJ databases">
        <title>Genome Sequence of Deinococcus aquaticus Type Strain PB314.</title>
        <authorList>
            <person name="Albert C."/>
            <person name="Hill J."/>
            <person name="Boren L."/>
            <person name="Scholz-Ng S."/>
            <person name="Fatema N."/>
            <person name="Grosso R."/>
            <person name="Soboslay E."/>
            <person name="Tuohy J."/>
        </authorList>
    </citation>
    <scope>NUCLEOTIDE SEQUENCE [LARGE SCALE GENOMIC DNA]</scope>
    <source>
        <strain evidence="2 3">PB-314</strain>
    </source>
</reference>
<dbReference type="Pfam" id="PF18563">
    <property type="entry name" value="TubC_N"/>
    <property type="match status" value="1"/>
</dbReference>